<reference evidence="7" key="1">
    <citation type="submission" date="2022-10" db="EMBL/GenBank/DDBJ databases">
        <title>Novel sulphate-reducing endosymbionts in the free-living metamonad Anaeramoeba.</title>
        <authorList>
            <person name="Jerlstrom-Hultqvist J."/>
            <person name="Cepicka I."/>
            <person name="Gallot-Lavallee L."/>
            <person name="Salas-Leiva D."/>
            <person name="Curtis B.A."/>
            <person name="Zahonova K."/>
            <person name="Pipaliya S."/>
            <person name="Dacks J."/>
            <person name="Roger A.J."/>
        </authorList>
    </citation>
    <scope>NUCLEOTIDE SEQUENCE</scope>
    <source>
        <strain evidence="7">BMAN</strain>
    </source>
</reference>
<proteinExistence type="predicted"/>
<evidence type="ECO:0000256" key="2">
    <source>
        <dbReference type="ARBA" id="ARBA00022833"/>
    </source>
</evidence>
<comment type="caution">
    <text evidence="7">The sequence shown here is derived from an EMBL/GenBank/DDBJ whole genome shotgun (WGS) entry which is preliminary data.</text>
</comment>
<dbReference type="GO" id="GO:0046872">
    <property type="term" value="F:metal ion binding"/>
    <property type="evidence" value="ECO:0007669"/>
    <property type="project" value="UniProtKB-KW"/>
</dbReference>
<evidence type="ECO:0000256" key="3">
    <source>
        <dbReference type="PROSITE-ProRule" id="PRU00125"/>
    </source>
</evidence>
<evidence type="ECO:0000313" key="8">
    <source>
        <dbReference type="Proteomes" id="UP001149090"/>
    </source>
</evidence>
<dbReference type="Proteomes" id="UP001149090">
    <property type="component" value="Unassembled WGS sequence"/>
</dbReference>
<evidence type="ECO:0000256" key="1">
    <source>
        <dbReference type="ARBA" id="ARBA00022723"/>
    </source>
</evidence>
<evidence type="ECO:0000259" key="6">
    <source>
        <dbReference type="PROSITE" id="PS50023"/>
    </source>
</evidence>
<feature type="coiled-coil region" evidence="4">
    <location>
        <begin position="467"/>
        <end position="629"/>
    </location>
</feature>
<keyword evidence="4" id="KW-0175">Coiled coil</keyword>
<evidence type="ECO:0000256" key="5">
    <source>
        <dbReference type="SAM" id="MobiDB-lite"/>
    </source>
</evidence>
<feature type="compositionally biased region" description="Polar residues" evidence="5">
    <location>
        <begin position="336"/>
        <end position="347"/>
    </location>
</feature>
<keyword evidence="8" id="KW-1185">Reference proteome</keyword>
<keyword evidence="2 3" id="KW-0862">Zinc</keyword>
<keyword evidence="3" id="KW-0440">LIM domain</keyword>
<feature type="compositionally biased region" description="Basic and acidic residues" evidence="5">
    <location>
        <begin position="404"/>
        <end position="419"/>
    </location>
</feature>
<feature type="compositionally biased region" description="Basic residues" evidence="5">
    <location>
        <begin position="351"/>
        <end position="363"/>
    </location>
</feature>
<dbReference type="Gene3D" id="2.10.110.10">
    <property type="entry name" value="Cysteine Rich Protein"/>
    <property type="match status" value="1"/>
</dbReference>
<feature type="domain" description="LIM zinc-binding" evidence="6">
    <location>
        <begin position="6"/>
        <end position="66"/>
    </location>
</feature>
<name>A0A9Q0LLV8_ANAIG</name>
<feature type="compositionally biased region" description="Basic and acidic residues" evidence="5">
    <location>
        <begin position="115"/>
        <end position="178"/>
    </location>
</feature>
<evidence type="ECO:0000256" key="4">
    <source>
        <dbReference type="SAM" id="Coils"/>
    </source>
</evidence>
<accession>A0A9Q0LLV8</accession>
<dbReference type="AlphaFoldDB" id="A0A9Q0LLV8"/>
<dbReference type="CDD" id="cd08368">
    <property type="entry name" value="LIM"/>
    <property type="match status" value="1"/>
</dbReference>
<feature type="region of interest" description="Disordered" evidence="5">
    <location>
        <begin position="80"/>
        <end position="380"/>
    </location>
</feature>
<dbReference type="OrthoDB" id="6129702at2759"/>
<protein>
    <submittedName>
        <fullName evidence="7">Lim zinc finger domain containing protein</fullName>
    </submittedName>
</protein>
<organism evidence="7 8">
    <name type="scientific">Anaeramoeba ignava</name>
    <name type="common">Anaerobic marine amoeba</name>
    <dbReference type="NCBI Taxonomy" id="1746090"/>
    <lineage>
        <taxon>Eukaryota</taxon>
        <taxon>Metamonada</taxon>
        <taxon>Anaeramoebidae</taxon>
        <taxon>Anaeramoeba</taxon>
    </lineage>
</organism>
<feature type="region of interest" description="Disordered" evidence="5">
    <location>
        <begin position="403"/>
        <end position="423"/>
    </location>
</feature>
<evidence type="ECO:0000313" key="7">
    <source>
        <dbReference type="EMBL" id="KAJ5074160.1"/>
    </source>
</evidence>
<dbReference type="InterPro" id="IPR001781">
    <property type="entry name" value="Znf_LIM"/>
</dbReference>
<keyword evidence="1 3" id="KW-0479">Metal-binding</keyword>
<gene>
    <name evidence="7" type="ORF">M0811_00788</name>
</gene>
<sequence>MFRRRVRCPVCGKPIKSSEKAQIKDVKAHQSCFKCKICGVKLSPKTYHFEDSSFYCEEHFKKYCEEKDQKSRKVGFFSVEEKQDTEEKKRTKPQETETRRKPEKEDAETSGVQIDSRRKIGGEKKIKTHEAIDTEIRYPMRDRKKLETKSKTRGKDKGDSLRRDSSHDQDTGDSEKPKPQISRLRSQKSGRSLTRPMKSVAMIGRSPMISRKSPQAEMKEDDRVMGKKEMRKKLKEQKHSKNLKENSKENSKENLKENSKETSKENLKEISKENSKENVDVSEEKNDDQEKQQKRRLNLKINTKTLVSRGRKADTNKAILSGAVTPRRIQNKPLGKNSNKLNPNKDLQSPTKKKSKKPKKSQKHAVGDENLGVKKTRRPRYTAGTLGRRQTMMPVKRITKRHNLKAENDSKSQNKETEKAMPAVSSTIISDNMRLSQSIDALLGQNTRIKREDHELVEEIQLRSKTNEKKNLELIEKQKEIASLEQELEQGPVDDQGAFESAEKLTVILIGELEKARLEAEKLAEQKKQLLEQAQMNIDLLNKNTKLTSQIEDLFRQNTDLTSEKERLNNGGFLRDLESVQKELFEKNRIIIDENEREIEKLEKAKKKNKILEEVNKVAKKKISDLEKQLGIDNFEDEDDEWIEDDFK</sequence>
<feature type="compositionally biased region" description="Polar residues" evidence="5">
    <location>
        <begin position="183"/>
        <end position="192"/>
    </location>
</feature>
<feature type="compositionally biased region" description="Basic and acidic residues" evidence="5">
    <location>
        <begin position="237"/>
        <end position="292"/>
    </location>
</feature>
<dbReference type="EMBL" id="JAPDFW010000070">
    <property type="protein sequence ID" value="KAJ5074160.1"/>
    <property type="molecule type" value="Genomic_DNA"/>
</dbReference>
<dbReference type="Pfam" id="PF00412">
    <property type="entry name" value="LIM"/>
    <property type="match status" value="1"/>
</dbReference>
<dbReference type="SMART" id="SM00132">
    <property type="entry name" value="LIM"/>
    <property type="match status" value="1"/>
</dbReference>
<dbReference type="PROSITE" id="PS50023">
    <property type="entry name" value="LIM_DOMAIN_2"/>
    <property type="match status" value="1"/>
</dbReference>
<feature type="compositionally biased region" description="Basic and acidic residues" evidence="5">
    <location>
        <begin position="217"/>
        <end position="228"/>
    </location>
</feature>
<feature type="compositionally biased region" description="Basic and acidic residues" evidence="5">
    <location>
        <begin position="80"/>
        <end position="104"/>
    </location>
</feature>